<evidence type="ECO:0000256" key="6">
    <source>
        <dbReference type="ARBA" id="ARBA00047561"/>
    </source>
</evidence>
<dbReference type="UniPathway" id="UPA00262">
    <property type="reaction ID" value="UER00222"/>
</dbReference>
<dbReference type="SUPFAM" id="SSF51735">
    <property type="entry name" value="NAD(P)-binding Rossmann-fold domains"/>
    <property type="match status" value="1"/>
</dbReference>
<dbReference type="STRING" id="155865.SAMN05216515_11810"/>
<keyword evidence="5" id="KW-0627">Porphyrin biosynthesis</keyword>
<protein>
    <recommendedName>
        <fullName evidence="2">precorrin-2 dehydrogenase</fullName>
        <ecNumber evidence="2">1.3.1.76</ecNumber>
    </recommendedName>
</protein>
<evidence type="ECO:0000256" key="5">
    <source>
        <dbReference type="ARBA" id="ARBA00023244"/>
    </source>
</evidence>
<evidence type="ECO:0000313" key="8">
    <source>
        <dbReference type="EMBL" id="SFU60256.1"/>
    </source>
</evidence>
<evidence type="ECO:0000256" key="2">
    <source>
        <dbReference type="ARBA" id="ARBA00012400"/>
    </source>
</evidence>
<evidence type="ECO:0000256" key="3">
    <source>
        <dbReference type="ARBA" id="ARBA00023002"/>
    </source>
</evidence>
<dbReference type="InterPro" id="IPR006367">
    <property type="entry name" value="Sirohaem_synthase_N"/>
</dbReference>
<evidence type="ECO:0000256" key="1">
    <source>
        <dbReference type="ARBA" id="ARBA00005010"/>
    </source>
</evidence>
<organism evidence="8 9">
    <name type="scientific">Eubacterium pyruvativorans</name>
    <dbReference type="NCBI Taxonomy" id="155865"/>
    <lineage>
        <taxon>Bacteria</taxon>
        <taxon>Bacillati</taxon>
        <taxon>Bacillota</taxon>
        <taxon>Clostridia</taxon>
        <taxon>Eubacteriales</taxon>
        <taxon>Eubacteriaceae</taxon>
        <taxon>Eubacterium</taxon>
    </lineage>
</organism>
<dbReference type="Gene3D" id="1.10.8.610">
    <property type="entry name" value="SirC, precorrin-2 dehydrogenase, C-terminal helical domain-like"/>
    <property type="match status" value="1"/>
</dbReference>
<dbReference type="Gene3D" id="3.40.50.720">
    <property type="entry name" value="NAD(P)-binding Rossmann-like Domain"/>
    <property type="match status" value="1"/>
</dbReference>
<dbReference type="GO" id="GO:0019354">
    <property type="term" value="P:siroheme biosynthetic process"/>
    <property type="evidence" value="ECO:0007669"/>
    <property type="project" value="UniProtKB-UniPathway"/>
</dbReference>
<dbReference type="SUPFAM" id="SSF75615">
    <property type="entry name" value="Siroheme synthase middle domains-like"/>
    <property type="match status" value="1"/>
</dbReference>
<reference evidence="8 9" key="1">
    <citation type="submission" date="2016-10" db="EMBL/GenBank/DDBJ databases">
        <authorList>
            <person name="de Groot N.N."/>
        </authorList>
    </citation>
    <scope>NUCLEOTIDE SEQUENCE [LARGE SCALE GENOMIC DNA]</scope>
    <source>
        <strain evidence="8 9">KHGC13</strain>
    </source>
</reference>
<dbReference type="Pfam" id="PF13241">
    <property type="entry name" value="NAD_binding_7"/>
    <property type="match status" value="1"/>
</dbReference>
<gene>
    <name evidence="8" type="ORF">SAMN05216508_11721</name>
</gene>
<keyword evidence="9" id="KW-1185">Reference proteome</keyword>
<comment type="pathway">
    <text evidence="1">Porphyrin-containing compound metabolism; siroheme biosynthesis; sirohydrochlorin from precorrin-2: step 1/1.</text>
</comment>
<name>A0A1I7HIF5_9FIRM</name>
<dbReference type="AlphaFoldDB" id="A0A1I7HIF5"/>
<dbReference type="PANTHER" id="PTHR35330">
    <property type="entry name" value="SIROHEME BIOSYNTHESIS PROTEIN MET8"/>
    <property type="match status" value="1"/>
</dbReference>
<evidence type="ECO:0000313" key="9">
    <source>
        <dbReference type="Proteomes" id="UP000198817"/>
    </source>
</evidence>
<evidence type="ECO:0000256" key="4">
    <source>
        <dbReference type="ARBA" id="ARBA00023027"/>
    </source>
</evidence>
<dbReference type="Proteomes" id="UP000198817">
    <property type="component" value="Unassembled WGS sequence"/>
</dbReference>
<dbReference type="InterPro" id="IPR042518">
    <property type="entry name" value="SirC_C"/>
</dbReference>
<feature type="region of interest" description="Disordered" evidence="7">
    <location>
        <begin position="191"/>
        <end position="216"/>
    </location>
</feature>
<proteinExistence type="predicted"/>
<sequence>MAYFPFMIEVENARILIAGGGRSALWKVKALSGFGADLVVAAPSVLPELRERERAGEIRILLQPYRPDLLEGTACVVAATGDPEKNRSIAADCGARGIPCNAVDDPAHSDFIFPAVLRRENYTLAVSTDGKSPLMARKIKERAAEALPEEFDRATGALGDMRARVLREEKDPGKRMRIFEAAAQRLLAGECSGADAGEGSRTDAGEKAENTAAKDK</sequence>
<dbReference type="InterPro" id="IPR036291">
    <property type="entry name" value="NAD(P)-bd_dom_sf"/>
</dbReference>
<accession>A0A1I7HIF5</accession>
<dbReference type="RefSeq" id="WP_090471544.1">
    <property type="nucleotide sequence ID" value="NZ_FOWF01000018.1"/>
</dbReference>
<dbReference type="NCBIfam" id="TIGR01470">
    <property type="entry name" value="cysG_Nterm"/>
    <property type="match status" value="1"/>
</dbReference>
<feature type="compositionally biased region" description="Basic and acidic residues" evidence="7">
    <location>
        <begin position="198"/>
        <end position="216"/>
    </location>
</feature>
<keyword evidence="4" id="KW-0520">NAD</keyword>
<dbReference type="OrthoDB" id="9773765at2"/>
<comment type="catalytic activity">
    <reaction evidence="6">
        <text>precorrin-2 + NAD(+) = sirohydrochlorin + NADH + 2 H(+)</text>
        <dbReference type="Rhea" id="RHEA:15613"/>
        <dbReference type="ChEBI" id="CHEBI:15378"/>
        <dbReference type="ChEBI" id="CHEBI:57540"/>
        <dbReference type="ChEBI" id="CHEBI:57945"/>
        <dbReference type="ChEBI" id="CHEBI:58351"/>
        <dbReference type="ChEBI" id="CHEBI:58827"/>
        <dbReference type="EC" id="1.3.1.76"/>
    </reaction>
</comment>
<dbReference type="InterPro" id="IPR028161">
    <property type="entry name" value="Met8-like"/>
</dbReference>
<dbReference type="EC" id="1.3.1.76" evidence="2"/>
<dbReference type="GO" id="GO:0004325">
    <property type="term" value="F:ferrochelatase activity"/>
    <property type="evidence" value="ECO:0007669"/>
    <property type="project" value="InterPro"/>
</dbReference>
<evidence type="ECO:0000256" key="7">
    <source>
        <dbReference type="SAM" id="MobiDB-lite"/>
    </source>
</evidence>
<dbReference type="EMBL" id="FPBT01000017">
    <property type="protein sequence ID" value="SFU60256.1"/>
    <property type="molecule type" value="Genomic_DNA"/>
</dbReference>
<keyword evidence="3" id="KW-0560">Oxidoreductase</keyword>
<dbReference type="GO" id="GO:0043115">
    <property type="term" value="F:precorrin-2 dehydrogenase activity"/>
    <property type="evidence" value="ECO:0007669"/>
    <property type="project" value="UniProtKB-EC"/>
</dbReference>
<dbReference type="PANTHER" id="PTHR35330:SF1">
    <property type="entry name" value="SIROHEME BIOSYNTHESIS PROTEIN MET8"/>
    <property type="match status" value="1"/>
</dbReference>